<gene>
    <name evidence="4" type="ORF">DLAC_11562</name>
</gene>
<feature type="compositionally biased region" description="Polar residues" evidence="2">
    <location>
        <begin position="600"/>
        <end position="611"/>
    </location>
</feature>
<dbReference type="GO" id="GO:0043565">
    <property type="term" value="F:sequence-specific DNA binding"/>
    <property type="evidence" value="ECO:0007669"/>
    <property type="project" value="TreeGrafter"/>
</dbReference>
<dbReference type="Pfam" id="PF07716">
    <property type="entry name" value="bZIP_2"/>
    <property type="match status" value="1"/>
</dbReference>
<dbReference type="SMART" id="SM00338">
    <property type="entry name" value="BRLZ"/>
    <property type="match status" value="1"/>
</dbReference>
<feature type="compositionally biased region" description="Polar residues" evidence="2">
    <location>
        <begin position="209"/>
        <end position="219"/>
    </location>
</feature>
<sequence length="780" mass="88616">MNPSNNNMLDYITLMSNSSNSTNNNSNSSSGGQESHSDGGLSFSSNHNPFNINDYSSSNIFTGNSSNFIPIGASNENILKKKTDQIQIPNILPPIQQHSPISSPNGLEDSSPLPGTFDDHHHHHNTNNNPSYGTKQQIPMVPYLPDDLAHLNDHKNIHNNNNNNNNVPNSTPPPVPTPAKSKKSTAKEKSTTAKKTKTKKTVTEPKPNQAINIISPSLTSANSSTVNSNNSNSNSNNNSSPSGGKHSSDDDDDDEPRDDKIKARRNNQNIASRNYRQRKKVYIKEMEDKINQLTLENDTLKKNLYKIETNPLELLRISDEVIYIMNLIRKAVVQIDRALRNNESDASLKTLLVQWRQLTDQCCMIDEKEIERVVHPYTQAKLVLIGYKPHQNPWYEFIKQPSQAEWWKVFAEKARVTQEQTDQITMLWEKFREEENILRKDLDELDEYIKRFFTTKVFTIPDNEKLIELLASNLPIHESLDADILETSDVLEFIYNLEKLKQKFFKINRLLWDTDKAMSKFLTIRQEAILLVLVHSNTKYVHTNMEMANTLWNQLNNSNLKNITTLMAGSTNAIQSSQNQNSGLLQAPSSSNSSSPNAILNYSSPLTSNYNHPPLQLQHHQPPPQQPQPPPQQLSQQPIIDPLNFHGLPTHHNLHMFSQFRNMSQFANSHLLPGNSSNNNSNNNQNNNNNSNNNNNNNNNNIFSALSTPTSTQEQHLFNTTFNNIYPNFNPNNSNQNQNQNQNQNNTFSTGNSNNSNSNFPNNTPSNQETPYQFHYYHHQ</sequence>
<feature type="compositionally biased region" description="Polar residues" evidence="2">
    <location>
        <begin position="702"/>
        <end position="717"/>
    </location>
</feature>
<feature type="region of interest" description="Disordered" evidence="2">
    <location>
        <begin position="94"/>
        <end position="275"/>
    </location>
</feature>
<dbReference type="PROSITE" id="PS50217">
    <property type="entry name" value="BZIP"/>
    <property type="match status" value="1"/>
</dbReference>
<dbReference type="OrthoDB" id="19142at2759"/>
<name>A0A152A0Q1_TIELA</name>
<evidence type="ECO:0000256" key="1">
    <source>
        <dbReference type="SAM" id="Coils"/>
    </source>
</evidence>
<dbReference type="InterPro" id="IPR046347">
    <property type="entry name" value="bZIP_sf"/>
</dbReference>
<feature type="compositionally biased region" description="Low complexity" evidence="2">
    <location>
        <begin position="578"/>
        <end position="598"/>
    </location>
</feature>
<evidence type="ECO:0000259" key="3">
    <source>
        <dbReference type="PROSITE" id="PS50217"/>
    </source>
</evidence>
<dbReference type="PANTHER" id="PTHR14312:SF7">
    <property type="entry name" value="BASIC-LEUCINE ZIPPER TRANSCRIPTION FACTOR B-RELATED"/>
    <property type="match status" value="1"/>
</dbReference>
<dbReference type="PANTHER" id="PTHR14312">
    <property type="entry name" value="CREB/ATF BZIP TRANSCRIPTION FACTOR"/>
    <property type="match status" value="1"/>
</dbReference>
<dbReference type="GO" id="GO:0005634">
    <property type="term" value="C:nucleus"/>
    <property type="evidence" value="ECO:0007669"/>
    <property type="project" value="TreeGrafter"/>
</dbReference>
<feature type="compositionally biased region" description="Pro residues" evidence="2">
    <location>
        <begin position="621"/>
        <end position="632"/>
    </location>
</feature>
<feature type="region of interest" description="Disordered" evidence="2">
    <location>
        <begin position="578"/>
        <end position="647"/>
    </location>
</feature>
<feature type="region of interest" description="Disordered" evidence="2">
    <location>
        <begin position="15"/>
        <end position="45"/>
    </location>
</feature>
<reference evidence="4 5" key="1">
    <citation type="submission" date="2015-12" db="EMBL/GenBank/DDBJ databases">
        <title>Dictyostelia acquired genes for synthesis and detection of signals that induce cell-type specialization by lateral gene transfer from prokaryotes.</title>
        <authorList>
            <person name="Gloeckner G."/>
            <person name="Schaap P."/>
        </authorList>
    </citation>
    <scope>NUCLEOTIDE SEQUENCE [LARGE SCALE GENOMIC DNA]</scope>
    <source>
        <strain evidence="4 5">TK</strain>
    </source>
</reference>
<evidence type="ECO:0000313" key="5">
    <source>
        <dbReference type="Proteomes" id="UP000076078"/>
    </source>
</evidence>
<keyword evidence="5" id="KW-1185">Reference proteome</keyword>
<feature type="compositionally biased region" description="Low complexity" evidence="2">
    <location>
        <begin position="675"/>
        <end position="701"/>
    </location>
</feature>
<protein>
    <recommendedName>
        <fullName evidence="3">BZIP domain-containing protein</fullName>
    </recommendedName>
</protein>
<dbReference type="Proteomes" id="UP000076078">
    <property type="component" value="Unassembled WGS sequence"/>
</dbReference>
<dbReference type="GO" id="GO:0003700">
    <property type="term" value="F:DNA-binding transcription factor activity"/>
    <property type="evidence" value="ECO:0007669"/>
    <property type="project" value="InterPro"/>
</dbReference>
<accession>A0A152A0Q1</accession>
<organism evidence="4 5">
    <name type="scientific">Tieghemostelium lacteum</name>
    <name type="common">Slime mold</name>
    <name type="synonym">Dictyostelium lacteum</name>
    <dbReference type="NCBI Taxonomy" id="361077"/>
    <lineage>
        <taxon>Eukaryota</taxon>
        <taxon>Amoebozoa</taxon>
        <taxon>Evosea</taxon>
        <taxon>Eumycetozoa</taxon>
        <taxon>Dictyostelia</taxon>
        <taxon>Dictyosteliales</taxon>
        <taxon>Raperosteliaceae</taxon>
        <taxon>Tieghemostelium</taxon>
    </lineage>
</organism>
<dbReference type="AlphaFoldDB" id="A0A152A0Q1"/>
<feature type="coiled-coil region" evidence="1">
    <location>
        <begin position="276"/>
        <end position="310"/>
    </location>
</feature>
<feature type="compositionally biased region" description="Low complexity" evidence="2">
    <location>
        <begin position="220"/>
        <end position="245"/>
    </location>
</feature>
<dbReference type="InParanoid" id="A0A152A0Q1"/>
<dbReference type="Gene3D" id="1.20.5.170">
    <property type="match status" value="1"/>
</dbReference>
<evidence type="ECO:0000313" key="4">
    <source>
        <dbReference type="EMBL" id="KYQ99831.1"/>
    </source>
</evidence>
<feature type="compositionally biased region" description="Basic and acidic residues" evidence="2">
    <location>
        <begin position="147"/>
        <end position="156"/>
    </location>
</feature>
<dbReference type="CDD" id="cd14686">
    <property type="entry name" value="bZIP"/>
    <property type="match status" value="1"/>
</dbReference>
<feature type="compositionally biased region" description="Low complexity" evidence="2">
    <location>
        <begin position="159"/>
        <end position="169"/>
    </location>
</feature>
<feature type="compositionally biased region" description="Low complexity" evidence="2">
    <location>
        <begin position="16"/>
        <end position="30"/>
    </location>
</feature>
<proteinExistence type="predicted"/>
<keyword evidence="1" id="KW-0175">Coiled coil</keyword>
<dbReference type="EMBL" id="LODT01000020">
    <property type="protein sequence ID" value="KYQ99831.1"/>
    <property type="molecule type" value="Genomic_DNA"/>
</dbReference>
<feature type="domain" description="BZIP" evidence="3">
    <location>
        <begin position="258"/>
        <end position="308"/>
    </location>
</feature>
<comment type="caution">
    <text evidence="4">The sequence shown here is derived from an EMBL/GenBank/DDBJ whole genome shotgun (WGS) entry which is preliminary data.</text>
</comment>
<dbReference type="InterPro" id="IPR004827">
    <property type="entry name" value="bZIP"/>
</dbReference>
<dbReference type="OMA" id="QEMVYLM"/>
<dbReference type="SUPFAM" id="SSF57959">
    <property type="entry name" value="Leucine zipper domain"/>
    <property type="match status" value="1"/>
</dbReference>
<evidence type="ECO:0000256" key="2">
    <source>
        <dbReference type="SAM" id="MobiDB-lite"/>
    </source>
</evidence>
<feature type="compositionally biased region" description="Low complexity" evidence="2">
    <location>
        <begin position="718"/>
        <end position="768"/>
    </location>
</feature>
<dbReference type="STRING" id="361077.A0A152A0Q1"/>
<feature type="region of interest" description="Disordered" evidence="2">
    <location>
        <begin position="668"/>
        <end position="771"/>
    </location>
</feature>
<feature type="compositionally biased region" description="Low complexity" evidence="2">
    <location>
        <begin position="94"/>
        <end position="104"/>
    </location>
</feature>